<evidence type="ECO:0000313" key="2">
    <source>
        <dbReference type="EMBL" id="KPQ43581.1"/>
    </source>
</evidence>
<dbReference type="SUPFAM" id="SSF49503">
    <property type="entry name" value="Cupredoxins"/>
    <property type="match status" value="1"/>
</dbReference>
<gene>
    <name evidence="2" type="ORF">MPEBLZ_01764</name>
</gene>
<dbReference type="InterPro" id="IPR052721">
    <property type="entry name" value="ET_Amicyanin"/>
</dbReference>
<dbReference type="InterPro" id="IPR035668">
    <property type="entry name" value="Amicyanin"/>
</dbReference>
<dbReference type="Pfam" id="PF13473">
    <property type="entry name" value="Cupredoxin_1"/>
    <property type="match status" value="1"/>
</dbReference>
<comment type="caution">
    <text evidence="2">The sequence shown here is derived from an EMBL/GenBank/DDBJ whole genome shotgun (WGS) entry which is preliminary data.</text>
</comment>
<dbReference type="EMBL" id="LKCM01000137">
    <property type="protein sequence ID" value="KPQ43581.1"/>
    <property type="molecule type" value="Genomic_DNA"/>
</dbReference>
<proteinExistence type="predicted"/>
<sequence length="124" mass="13189">MKKTLIIGLLVVFVLISGCTSTTTVTPASTTPGPTTPAQTSTEQQVNIKDFNFVPATAEVPVGTTVTWINDDNVPHTVTSVSGSFDSGSIDAGKTYSYKFNQAGTFEYSCTIHPTMPRGKVIVR</sequence>
<dbReference type="Proteomes" id="UP000050360">
    <property type="component" value="Unassembled WGS sequence"/>
</dbReference>
<reference evidence="2 3" key="1">
    <citation type="submission" date="2015-09" db="EMBL/GenBank/DDBJ databases">
        <title>A metagenomics-based metabolic model of nitrate-dependent anaerobic oxidation of methane by Methanoperedens-like archaea.</title>
        <authorList>
            <person name="Arshad A."/>
            <person name="Speth D.R."/>
            <person name="De Graaf R.M."/>
            <person name="Op Den Camp H.J."/>
            <person name="Jetten M.S."/>
            <person name="Welte C.U."/>
        </authorList>
    </citation>
    <scope>NUCLEOTIDE SEQUENCE [LARGE SCALE GENOMIC DNA]</scope>
</reference>
<dbReference type="InterPro" id="IPR028096">
    <property type="entry name" value="EfeO_Cupredoxin"/>
</dbReference>
<organism evidence="2 3">
    <name type="scientific">Candidatus Methanoperedens nitratireducens</name>
    <dbReference type="NCBI Taxonomy" id="1392998"/>
    <lineage>
        <taxon>Archaea</taxon>
        <taxon>Methanobacteriati</taxon>
        <taxon>Methanobacteriota</taxon>
        <taxon>Stenosarchaea group</taxon>
        <taxon>Methanomicrobia</taxon>
        <taxon>Methanosarcinales</taxon>
        <taxon>ANME-2 cluster</taxon>
        <taxon>Candidatus Methanoperedentaceae</taxon>
        <taxon>Candidatus Methanoperedens</taxon>
    </lineage>
</organism>
<dbReference type="PANTHER" id="PTHR36507:SF1">
    <property type="entry name" value="BLL1555 PROTEIN"/>
    <property type="match status" value="1"/>
</dbReference>
<dbReference type="PANTHER" id="PTHR36507">
    <property type="entry name" value="BLL1555 PROTEIN"/>
    <property type="match status" value="1"/>
</dbReference>
<dbReference type="CDD" id="cd13921">
    <property type="entry name" value="Amicyanin"/>
    <property type="match status" value="1"/>
</dbReference>
<feature type="domain" description="EfeO-type cupredoxin-like" evidence="1">
    <location>
        <begin position="30"/>
        <end position="123"/>
    </location>
</feature>
<name>A0A0P7ZIJ1_9EURY</name>
<dbReference type="AlphaFoldDB" id="A0A0P7ZIJ1"/>
<dbReference type="Gene3D" id="2.60.40.420">
    <property type="entry name" value="Cupredoxins - blue copper proteins"/>
    <property type="match status" value="1"/>
</dbReference>
<dbReference type="PROSITE" id="PS51257">
    <property type="entry name" value="PROKAR_LIPOPROTEIN"/>
    <property type="match status" value="1"/>
</dbReference>
<accession>A0A0P7ZIJ1</accession>
<protein>
    <submittedName>
        <fullName evidence="2">Plastocyanin/azurin family copper binding protein</fullName>
    </submittedName>
</protein>
<evidence type="ECO:0000259" key="1">
    <source>
        <dbReference type="Pfam" id="PF13473"/>
    </source>
</evidence>
<dbReference type="InterPro" id="IPR008972">
    <property type="entry name" value="Cupredoxin"/>
</dbReference>
<evidence type="ECO:0000313" key="3">
    <source>
        <dbReference type="Proteomes" id="UP000050360"/>
    </source>
</evidence>